<evidence type="ECO:0000313" key="2">
    <source>
        <dbReference type="Proteomes" id="UP000789901"/>
    </source>
</evidence>
<name>A0ABN7X7T9_GIGMA</name>
<dbReference type="Proteomes" id="UP000789901">
    <property type="component" value="Unassembled WGS sequence"/>
</dbReference>
<feature type="non-terminal residue" evidence="1">
    <location>
        <position position="1"/>
    </location>
</feature>
<keyword evidence="2" id="KW-1185">Reference proteome</keyword>
<feature type="non-terminal residue" evidence="1">
    <location>
        <position position="119"/>
    </location>
</feature>
<reference evidence="1 2" key="1">
    <citation type="submission" date="2021-06" db="EMBL/GenBank/DDBJ databases">
        <authorList>
            <person name="Kallberg Y."/>
            <person name="Tangrot J."/>
            <person name="Rosling A."/>
        </authorList>
    </citation>
    <scope>NUCLEOTIDE SEQUENCE [LARGE SCALE GENOMIC DNA]</scope>
    <source>
        <strain evidence="1 2">120-4 pot B 10/14</strain>
    </source>
</reference>
<protein>
    <submittedName>
        <fullName evidence="1">4037_t:CDS:1</fullName>
    </submittedName>
</protein>
<gene>
    <name evidence="1" type="ORF">GMARGA_LOCUS40003</name>
</gene>
<organism evidence="1 2">
    <name type="scientific">Gigaspora margarita</name>
    <dbReference type="NCBI Taxonomy" id="4874"/>
    <lineage>
        <taxon>Eukaryota</taxon>
        <taxon>Fungi</taxon>
        <taxon>Fungi incertae sedis</taxon>
        <taxon>Mucoromycota</taxon>
        <taxon>Glomeromycotina</taxon>
        <taxon>Glomeromycetes</taxon>
        <taxon>Diversisporales</taxon>
        <taxon>Gigasporaceae</taxon>
        <taxon>Gigaspora</taxon>
    </lineage>
</organism>
<dbReference type="EMBL" id="CAJVQB010099131">
    <property type="protein sequence ID" value="CAG8850022.1"/>
    <property type="molecule type" value="Genomic_DNA"/>
</dbReference>
<proteinExistence type="predicted"/>
<sequence>KNYRVSLGKTESVGMYIYYFDTDVEYVKDAIDKNNRICWFISGDINNMNHKAKIIEYKIKIKSELNKVKMDEVENLSDGLLNWLIIIDGHVNREVSSVDIKLNNDIIVERNINRSCSNK</sequence>
<accession>A0ABN7X7T9</accession>
<comment type="caution">
    <text evidence="1">The sequence shown here is derived from an EMBL/GenBank/DDBJ whole genome shotgun (WGS) entry which is preliminary data.</text>
</comment>
<evidence type="ECO:0000313" key="1">
    <source>
        <dbReference type="EMBL" id="CAG8850022.1"/>
    </source>
</evidence>